<evidence type="ECO:0000313" key="1">
    <source>
        <dbReference type="EMBL" id="BAC85891.1"/>
    </source>
</evidence>
<accession>Q6ZVH0</accession>
<proteinExistence type="evidence at transcript level"/>
<dbReference type="EMBL" id="AK124580">
    <property type="protein sequence ID" value="BAC85891.1"/>
    <property type="molecule type" value="mRNA"/>
</dbReference>
<dbReference type="AlphaFoldDB" id="Q6ZVH0"/>
<protein>
    <submittedName>
        <fullName evidence="1">cDNA FLJ42589 fis, clone BRACE3009701</fullName>
    </submittedName>
</protein>
<sequence>MRKEAVPSRGLSCVRGGAAAVAGVSRHPTQGSFQIRHLFTRPPYSFFSPRLLHVGVQCLALTSPHSSWWGFELGVPSAPHSPLTAPTPRKPPLPPLFVSSFHSLGGQAAAPVAAPALFHPPLLSQPELYREVWAPHLGPCHACSQKHPRGSPDSLLPWALLRSPFIVAFGVCLMPIPCS</sequence>
<reference evidence="1" key="1">
    <citation type="submission" date="2003-07" db="EMBL/GenBank/DDBJ databases">
        <title>NEDO human cDNA sequencing project.</title>
        <authorList>
            <person name="Oshima A."/>
            <person name="Takahashi-Fujii A."/>
            <person name="Tanase T."/>
            <person name="Imose N."/>
            <person name="Takeuchi K."/>
            <person name="Arita M."/>
            <person name="Musashino K."/>
            <person name="Yuuki H."/>
            <person name="Hara H."/>
            <person name="Sugiyama T."/>
            <person name="Irie R."/>
            <person name="Otsuki T."/>
            <person name="Sato H."/>
            <person name="Wakamatsu A."/>
            <person name="Ishii S."/>
            <person name="Yamamoto J."/>
            <person name="Isono Y."/>
            <person name="Kawai-Hio Y."/>
            <person name="Saito K."/>
            <person name="Nishikawa T."/>
            <person name="Kimura K."/>
            <person name="Yamashita H."/>
            <person name="Matsuo K."/>
            <person name="Nakamura Y."/>
            <person name="Sekine M."/>
            <person name="Kikuchi H."/>
            <person name="Kanda K."/>
            <person name="Wagatsuma M."/>
            <person name="Murakawa K."/>
            <person name="Kanehori K."/>
            <person name="Sugiyama A."/>
            <person name="Kawakami B."/>
            <person name="Suzuki Y."/>
            <person name="Sugano S."/>
            <person name="Nagahari K."/>
            <person name="Masuho Y."/>
            <person name="Nagai K."/>
            <person name="Isogai T."/>
        </authorList>
    </citation>
    <scope>NUCLEOTIDE SEQUENCE</scope>
    <source>
        <tissue evidence="1">Cerebellum</tissue>
    </source>
</reference>
<name>Q6ZVH0_HUMAN</name>
<organism evidence="1">
    <name type="scientific">Homo sapiens</name>
    <name type="common">Human</name>
    <dbReference type="NCBI Taxonomy" id="9606"/>
    <lineage>
        <taxon>Eukaryota</taxon>
        <taxon>Metazoa</taxon>
        <taxon>Chordata</taxon>
        <taxon>Craniata</taxon>
        <taxon>Vertebrata</taxon>
        <taxon>Euteleostomi</taxon>
        <taxon>Mammalia</taxon>
        <taxon>Eutheria</taxon>
        <taxon>Euarchontoglires</taxon>
        <taxon>Primates</taxon>
        <taxon>Haplorrhini</taxon>
        <taxon>Catarrhini</taxon>
        <taxon>Hominidae</taxon>
        <taxon>Homo</taxon>
    </lineage>
</organism>